<dbReference type="SMART" id="SM00382">
    <property type="entry name" value="AAA"/>
    <property type="match status" value="2"/>
</dbReference>
<gene>
    <name evidence="10" type="ORF">PUP29_01070</name>
</gene>
<evidence type="ECO:0000256" key="1">
    <source>
        <dbReference type="ARBA" id="ARBA00004202"/>
    </source>
</evidence>
<comment type="subcellular location">
    <subcellularLocation>
        <location evidence="1">Cell membrane</location>
        <topology evidence="1">Peripheral membrane protein</topology>
    </subcellularLocation>
</comment>
<dbReference type="PROSITE" id="PS50893">
    <property type="entry name" value="ABC_TRANSPORTER_2"/>
    <property type="match status" value="2"/>
</dbReference>
<evidence type="ECO:0000256" key="2">
    <source>
        <dbReference type="ARBA" id="ARBA00022448"/>
    </source>
</evidence>
<evidence type="ECO:0000256" key="6">
    <source>
        <dbReference type="ARBA" id="ARBA00022840"/>
    </source>
</evidence>
<dbReference type="Gene3D" id="3.40.50.300">
    <property type="entry name" value="P-loop containing nucleotide triphosphate hydrolases"/>
    <property type="match status" value="2"/>
</dbReference>
<keyword evidence="3" id="KW-1003">Cell membrane</keyword>
<dbReference type="FunFam" id="3.40.50.300:FF:000127">
    <property type="entry name" value="Ribose import ATP-binding protein RbsA"/>
    <property type="match status" value="1"/>
</dbReference>
<protein>
    <submittedName>
        <fullName evidence="10">Sugar ABC transporter ATP-binding protein</fullName>
    </submittedName>
</protein>
<accession>A0AAU8A950</accession>
<dbReference type="InterPro" id="IPR003593">
    <property type="entry name" value="AAA+_ATPase"/>
</dbReference>
<keyword evidence="5" id="KW-0547">Nucleotide-binding</keyword>
<dbReference type="PROSITE" id="PS00211">
    <property type="entry name" value="ABC_TRANSPORTER_1"/>
    <property type="match status" value="1"/>
</dbReference>
<evidence type="ECO:0000256" key="8">
    <source>
        <dbReference type="ARBA" id="ARBA00023136"/>
    </source>
</evidence>
<evidence type="ECO:0000313" key="10">
    <source>
        <dbReference type="EMBL" id="XCC62549.1"/>
    </source>
</evidence>
<dbReference type="InterPro" id="IPR027417">
    <property type="entry name" value="P-loop_NTPase"/>
</dbReference>
<evidence type="ECO:0000256" key="3">
    <source>
        <dbReference type="ARBA" id="ARBA00022475"/>
    </source>
</evidence>
<feature type="domain" description="ABC transporter" evidence="9">
    <location>
        <begin position="5"/>
        <end position="242"/>
    </location>
</feature>
<dbReference type="Pfam" id="PF00005">
    <property type="entry name" value="ABC_tran"/>
    <property type="match status" value="2"/>
</dbReference>
<dbReference type="EMBL" id="CP117826">
    <property type="protein sequence ID" value="XCC62549.1"/>
    <property type="molecule type" value="Genomic_DNA"/>
</dbReference>
<dbReference type="CDD" id="cd03216">
    <property type="entry name" value="ABC_Carb_Monos_I"/>
    <property type="match status" value="1"/>
</dbReference>
<keyword evidence="2" id="KW-0813">Transport</keyword>
<sequence>MEYALKMNDIRKGFGGVPVLKGVDFNVEAGKIHALLGENGAGKTTLMNILGGVIPMDSGSIELFGQPVKIASPAEAQKNKIAFIHQELNVVNDLYVYENMFLGHELRKRGGGIDAAAMIQKTQEVFERMHVTIDPRAMMGDLQASYKQIVEIAKSILMDAKLIIMDEPTTSLTQPEVENVFAIMRNLIKEHGVTIIFISHKLGEVVEFCDYYTVLRNGEMVGTHPIKGENGEVAKQADIARLMVGKSVMDVVVYQPHEIGNVVLSVKDLCIDRRVDHVSFDLHAGEILGITGLLGDGKDELVRGLFGDLAFTSGTIEKNGKVIKYNHPAKAKKAGIGLLPSNRKENAIIKDLTVTENMTIVTLDQYKSGLSLSKAKENRKALEYKEKLNIKVDNLANLITSLSGGNQQKVVLAKWLTAEPDIMILSNPTQGVDVGAKNEIYGVIMELAKSGMGIIVTSGEAQEILKICDRVLVMYHGVLKGELQRDELSEEAIMILSTGGVLD</sequence>
<reference evidence="10" key="1">
    <citation type="submission" date="2023-02" db="EMBL/GenBank/DDBJ databases">
        <title>Gut commensal Christensenella minuta modulates host metabolism via a new class of secondary bile acids.</title>
        <authorList>
            <person name="Liu C."/>
        </authorList>
    </citation>
    <scope>NUCLEOTIDE SEQUENCE</scope>
    <source>
        <strain evidence="10">CA70</strain>
    </source>
</reference>
<keyword evidence="4" id="KW-0677">Repeat</keyword>
<dbReference type="InterPro" id="IPR017871">
    <property type="entry name" value="ABC_transporter-like_CS"/>
</dbReference>
<feature type="domain" description="ABC transporter" evidence="9">
    <location>
        <begin position="257"/>
        <end position="501"/>
    </location>
</feature>
<keyword evidence="7" id="KW-1278">Translocase</keyword>
<dbReference type="SUPFAM" id="SSF52540">
    <property type="entry name" value="P-loop containing nucleoside triphosphate hydrolases"/>
    <property type="match status" value="2"/>
</dbReference>
<keyword evidence="8" id="KW-0472">Membrane</keyword>
<evidence type="ECO:0000256" key="5">
    <source>
        <dbReference type="ARBA" id="ARBA00022741"/>
    </source>
</evidence>
<evidence type="ECO:0000256" key="7">
    <source>
        <dbReference type="ARBA" id="ARBA00022967"/>
    </source>
</evidence>
<dbReference type="PANTHER" id="PTHR43790:SF9">
    <property type="entry name" value="GALACTOFURANOSE TRANSPORTER ATP-BINDING PROTEIN YTFR"/>
    <property type="match status" value="1"/>
</dbReference>
<proteinExistence type="predicted"/>
<dbReference type="PANTHER" id="PTHR43790">
    <property type="entry name" value="CARBOHYDRATE TRANSPORT ATP-BINDING PROTEIN MG119-RELATED"/>
    <property type="match status" value="1"/>
</dbReference>
<name>A0AAU8A950_9FIRM</name>
<evidence type="ECO:0000259" key="9">
    <source>
        <dbReference type="PROSITE" id="PS50893"/>
    </source>
</evidence>
<dbReference type="GO" id="GO:0005524">
    <property type="term" value="F:ATP binding"/>
    <property type="evidence" value="ECO:0007669"/>
    <property type="project" value="UniProtKB-KW"/>
</dbReference>
<evidence type="ECO:0000256" key="4">
    <source>
        <dbReference type="ARBA" id="ARBA00022737"/>
    </source>
</evidence>
<dbReference type="CDD" id="cd03215">
    <property type="entry name" value="ABC_Carb_Monos_II"/>
    <property type="match status" value="1"/>
</dbReference>
<dbReference type="GO" id="GO:0005886">
    <property type="term" value="C:plasma membrane"/>
    <property type="evidence" value="ECO:0007669"/>
    <property type="project" value="UniProtKB-SubCell"/>
</dbReference>
<keyword evidence="6 10" id="KW-0067">ATP-binding</keyword>
<dbReference type="InterPro" id="IPR003439">
    <property type="entry name" value="ABC_transporter-like_ATP-bd"/>
</dbReference>
<dbReference type="RefSeq" id="WP_079547652.1">
    <property type="nucleotide sequence ID" value="NZ_CP117826.1"/>
</dbReference>
<organism evidence="10">
    <name type="scientific">Christensenella massiliensis</name>
    <dbReference type="NCBI Taxonomy" id="1805714"/>
    <lineage>
        <taxon>Bacteria</taxon>
        <taxon>Bacillati</taxon>
        <taxon>Bacillota</taxon>
        <taxon>Clostridia</taxon>
        <taxon>Christensenellales</taxon>
        <taxon>Christensenellaceae</taxon>
        <taxon>Christensenella</taxon>
    </lineage>
</organism>
<dbReference type="GO" id="GO:0016887">
    <property type="term" value="F:ATP hydrolysis activity"/>
    <property type="evidence" value="ECO:0007669"/>
    <property type="project" value="InterPro"/>
</dbReference>
<dbReference type="InterPro" id="IPR050107">
    <property type="entry name" value="ABC_carbohydrate_import_ATPase"/>
</dbReference>
<dbReference type="AlphaFoldDB" id="A0AAU8A950"/>